<feature type="domain" description="Ppx/GppA phosphatase N-terminal" evidence="12">
    <location>
        <begin position="49"/>
        <end position="330"/>
    </location>
</feature>
<dbReference type="GO" id="GO:0006798">
    <property type="term" value="P:polyphosphate catabolic process"/>
    <property type="evidence" value="ECO:0007669"/>
    <property type="project" value="TreeGrafter"/>
</dbReference>
<name>R4YMC5_OLEAN</name>
<dbReference type="Gene3D" id="1.10.3210.10">
    <property type="entry name" value="Hypothetical protein af1432"/>
    <property type="match status" value="1"/>
</dbReference>
<keyword evidence="9" id="KW-0472">Membrane</keyword>
<dbReference type="InterPro" id="IPR048950">
    <property type="entry name" value="Ppx_GppA_C"/>
</dbReference>
<comment type="subcellular location">
    <subcellularLocation>
        <location evidence="2">Cell membrane</location>
        <topology evidence="2">Peripheral membrane protein</topology>
    </subcellularLocation>
</comment>
<dbReference type="OrthoDB" id="9793035at2"/>
<dbReference type="InterPro" id="IPR003695">
    <property type="entry name" value="Ppx_GppA_N"/>
</dbReference>
<dbReference type="Gene3D" id="3.30.420.150">
    <property type="entry name" value="Exopolyphosphatase. Domain 2"/>
    <property type="match status" value="1"/>
</dbReference>
<evidence type="ECO:0000256" key="9">
    <source>
        <dbReference type="ARBA" id="ARBA00023136"/>
    </source>
</evidence>
<dbReference type="AlphaFoldDB" id="R4YMC5"/>
<evidence type="ECO:0000256" key="10">
    <source>
        <dbReference type="ARBA" id="ARBA00047607"/>
    </source>
</evidence>
<reference evidence="14 15" key="1">
    <citation type="journal article" date="2013" name="Nat. Commun.">
        <title>Genome sequence and functional genomic analysis of the oil-degrading bacterium Oleispira antarctica.</title>
        <authorList>
            <person name="Kube M."/>
            <person name="Chernikova T.N."/>
            <person name="Al-Ramahi Y."/>
            <person name="Beloqui A."/>
            <person name="Lopez-Cortez N."/>
            <person name="Guazzaroni M.E."/>
            <person name="Heipieper H.J."/>
            <person name="Klages S."/>
            <person name="Kotsyurbenko O.R."/>
            <person name="Langer I."/>
            <person name="Nechitaylo T.Y."/>
            <person name="Lunsdorf H."/>
            <person name="Fernandez M."/>
            <person name="Juarez S."/>
            <person name="Ciordia S."/>
            <person name="Singer A."/>
            <person name="Kagan O."/>
            <person name="Egorova O."/>
            <person name="Petit P.A."/>
            <person name="Stogios P."/>
            <person name="Kim Y."/>
            <person name="Tchigvintsev A."/>
            <person name="Flick R."/>
            <person name="Denaro R."/>
            <person name="Genovese M."/>
            <person name="Albar J.P."/>
            <person name="Reva O.N."/>
            <person name="Martinez-Gomariz M."/>
            <person name="Tran H."/>
            <person name="Ferrer M."/>
            <person name="Savchenko A."/>
            <person name="Yakunin A.F."/>
            <person name="Yakimov M.M."/>
            <person name="Golyshina O.V."/>
            <person name="Reinhardt R."/>
            <person name="Golyshin P.N."/>
        </authorList>
    </citation>
    <scope>NUCLEOTIDE SEQUENCE [LARGE SCALE GENOMIC DNA]</scope>
</reference>
<dbReference type="GO" id="GO:0005886">
    <property type="term" value="C:plasma membrane"/>
    <property type="evidence" value="ECO:0007669"/>
    <property type="project" value="UniProtKB-SubCell"/>
</dbReference>
<keyword evidence="8 14" id="KW-0378">Hydrolase</keyword>
<evidence type="ECO:0000256" key="4">
    <source>
        <dbReference type="ARBA" id="ARBA00011738"/>
    </source>
</evidence>
<dbReference type="KEGG" id="oai:OLEAN_C00620"/>
<comment type="similarity">
    <text evidence="3">Belongs to the GppA/Ppx family.</text>
</comment>
<sequence length="527" mass="59161">MPDFNHQEPNQPGLDHANSSQSESSRTGAEPQDNRIAAIDLGSNSFHMIIAKQLQGELRTVEKRGEKVQLAAGLNERGYLSEESMQRGLSCLRGFAKHLQGFKPEAVTVVATNALRVARNRSEFISRAEEILGFQIELIAGREEARLIYLGVSHTQADDEGKRLVIDIGGGSTELIIGERFESKALESLFMGCVSYTRQFFSDGEISELNFHRAVTRARRELLEIQQTYKKIGWNEVIGSSGTIRATEKILISKGWSEQGITREGLNKLCQWLTSHKTIADIELPDFKPLRQQVFIAGVAILKGIFDTFKINIMHYSDGALREGALWDLIGRSGHEDVRQRTVNAMQQRFHVNQEQARRVKDCALGLLDQVEKDWKLPSTARKWLLWAAELHEVGLSITHHQFQKHGAYLVQHSDMAGFTRQGQELLAVLLKGHRRKFPLSGIESLSVMVRQQVRYICLLLRLSAVLNHSRGAVKLPEIECQGKSDAITLIFPKGWFGQHPLTQDDLLVEAEYLKAAGLTLVVAEEA</sequence>
<comment type="cofactor">
    <cofactor evidence="1">
        <name>Mg(2+)</name>
        <dbReference type="ChEBI" id="CHEBI:18420"/>
    </cofactor>
</comment>
<dbReference type="FunFam" id="3.30.420.40:FF:000023">
    <property type="entry name" value="Guanosine-5'-triphosphate,3'-diphosphate pyrophosphatase"/>
    <property type="match status" value="1"/>
</dbReference>
<evidence type="ECO:0000256" key="11">
    <source>
        <dbReference type="SAM" id="MobiDB-lite"/>
    </source>
</evidence>
<dbReference type="HOGENOM" id="CLU_025908_4_0_6"/>
<dbReference type="EC" id="3.6.1.11" evidence="5"/>
<dbReference type="CDD" id="cd24053">
    <property type="entry name" value="ASKHA_NBD_EcPPX-GppA-like"/>
    <property type="match status" value="1"/>
</dbReference>
<feature type="domain" description="Ppx/GppA phosphatase C-terminal" evidence="13">
    <location>
        <begin position="338"/>
        <end position="510"/>
    </location>
</feature>
<dbReference type="Pfam" id="PF02541">
    <property type="entry name" value="Ppx-GppA"/>
    <property type="match status" value="1"/>
</dbReference>
<evidence type="ECO:0000256" key="8">
    <source>
        <dbReference type="ARBA" id="ARBA00022801"/>
    </source>
</evidence>
<evidence type="ECO:0000256" key="3">
    <source>
        <dbReference type="ARBA" id="ARBA00007125"/>
    </source>
</evidence>
<comment type="catalytic activity">
    <reaction evidence="10">
        <text>[phosphate](n) + H2O = [phosphate](n-1) + phosphate + H(+)</text>
        <dbReference type="Rhea" id="RHEA:21528"/>
        <dbReference type="Rhea" id="RHEA-COMP:9859"/>
        <dbReference type="Rhea" id="RHEA-COMP:14279"/>
        <dbReference type="ChEBI" id="CHEBI:15377"/>
        <dbReference type="ChEBI" id="CHEBI:15378"/>
        <dbReference type="ChEBI" id="CHEBI:16838"/>
        <dbReference type="ChEBI" id="CHEBI:43474"/>
        <dbReference type="EC" id="3.6.1.11"/>
    </reaction>
</comment>
<protein>
    <recommendedName>
        <fullName evidence="6">Exopolyphosphatase</fullName>
        <ecNumber evidence="5">3.6.1.11</ecNumber>
    </recommendedName>
</protein>
<dbReference type="STRING" id="698738.OLEAN_C00620"/>
<evidence type="ECO:0000256" key="7">
    <source>
        <dbReference type="ARBA" id="ARBA00022475"/>
    </source>
</evidence>
<dbReference type="PATRIC" id="fig|698738.3.peg.62"/>
<dbReference type="InterPro" id="IPR050273">
    <property type="entry name" value="GppA/Ppx_hydrolase"/>
</dbReference>
<dbReference type="InterPro" id="IPR030673">
    <property type="entry name" value="PyroPPase_GppA_Ppx"/>
</dbReference>
<dbReference type="InterPro" id="IPR022371">
    <property type="entry name" value="Exopolyphosphatase"/>
</dbReference>
<dbReference type="Proteomes" id="UP000032749">
    <property type="component" value="Chromosome"/>
</dbReference>
<evidence type="ECO:0000313" key="15">
    <source>
        <dbReference type="Proteomes" id="UP000032749"/>
    </source>
</evidence>
<organism evidence="14 15">
    <name type="scientific">Oleispira antarctica RB-8</name>
    <dbReference type="NCBI Taxonomy" id="698738"/>
    <lineage>
        <taxon>Bacteria</taxon>
        <taxon>Pseudomonadati</taxon>
        <taxon>Pseudomonadota</taxon>
        <taxon>Gammaproteobacteria</taxon>
        <taxon>Oceanospirillales</taxon>
        <taxon>Oceanospirillaceae</taxon>
        <taxon>Oleispira</taxon>
    </lineage>
</organism>
<keyword evidence="15" id="KW-1185">Reference proteome</keyword>
<dbReference type="Gene3D" id="3.30.420.40">
    <property type="match status" value="1"/>
</dbReference>
<evidence type="ECO:0000256" key="5">
    <source>
        <dbReference type="ARBA" id="ARBA00012451"/>
    </source>
</evidence>
<feature type="region of interest" description="Disordered" evidence="11">
    <location>
        <begin position="1"/>
        <end position="32"/>
    </location>
</feature>
<dbReference type="PANTHER" id="PTHR30005:SF14">
    <property type="entry name" value="EXOPOLYPHOSPHATASE"/>
    <property type="match status" value="1"/>
</dbReference>
<dbReference type="PANTHER" id="PTHR30005">
    <property type="entry name" value="EXOPOLYPHOSPHATASE"/>
    <property type="match status" value="1"/>
</dbReference>
<evidence type="ECO:0000256" key="2">
    <source>
        <dbReference type="ARBA" id="ARBA00004202"/>
    </source>
</evidence>
<accession>R4YMC5</accession>
<gene>
    <name evidence="14" type="primary">ppx</name>
    <name evidence="14" type="ORF">OLEAN_C00620</name>
</gene>
<dbReference type="InterPro" id="IPR043129">
    <property type="entry name" value="ATPase_NBD"/>
</dbReference>
<evidence type="ECO:0000259" key="12">
    <source>
        <dbReference type="Pfam" id="PF02541"/>
    </source>
</evidence>
<proteinExistence type="inferred from homology"/>
<dbReference type="SUPFAM" id="SSF109604">
    <property type="entry name" value="HD-domain/PDEase-like"/>
    <property type="match status" value="1"/>
</dbReference>
<evidence type="ECO:0000256" key="6">
    <source>
        <dbReference type="ARBA" id="ARBA00020416"/>
    </source>
</evidence>
<dbReference type="NCBIfam" id="TIGR03706">
    <property type="entry name" value="exo_poly_only"/>
    <property type="match status" value="1"/>
</dbReference>
<evidence type="ECO:0000256" key="1">
    <source>
        <dbReference type="ARBA" id="ARBA00001946"/>
    </source>
</evidence>
<dbReference type="SUPFAM" id="SSF53067">
    <property type="entry name" value="Actin-like ATPase domain"/>
    <property type="match status" value="2"/>
</dbReference>
<dbReference type="PIRSF" id="PIRSF001267">
    <property type="entry name" value="Pyrophosphatase_GppA_Ppx"/>
    <property type="match status" value="1"/>
</dbReference>
<evidence type="ECO:0000259" key="13">
    <source>
        <dbReference type="Pfam" id="PF21447"/>
    </source>
</evidence>
<dbReference type="EMBL" id="FO203512">
    <property type="protein sequence ID" value="CCK74238.1"/>
    <property type="molecule type" value="Genomic_DNA"/>
</dbReference>
<dbReference type="FunFam" id="3.30.420.150:FF:000001">
    <property type="entry name" value="Guanosine-5'-triphosphate,3'-diphosphate pyrophosphatase"/>
    <property type="match status" value="1"/>
</dbReference>
<dbReference type="GO" id="GO:0004309">
    <property type="term" value="F:exopolyphosphatase activity"/>
    <property type="evidence" value="ECO:0007669"/>
    <property type="project" value="UniProtKB-EC"/>
</dbReference>
<dbReference type="Pfam" id="PF21447">
    <property type="entry name" value="Ppx-GppA_III"/>
    <property type="match status" value="1"/>
</dbReference>
<comment type="subunit">
    <text evidence="4">Homodimer.</text>
</comment>
<feature type="compositionally biased region" description="Polar residues" evidence="11">
    <location>
        <begin position="17"/>
        <end position="27"/>
    </location>
</feature>
<keyword evidence="7" id="KW-1003">Cell membrane</keyword>
<evidence type="ECO:0000313" key="14">
    <source>
        <dbReference type="EMBL" id="CCK74238.1"/>
    </source>
</evidence>